<sequence>IRQVAWTRARLRFAIAYIAERLGDLTASSFANATTIVTSIDIVDAQLDTLLINALDLSLTMPPPTPIPKRHGKLVDIDFALPHKQSPHHDEFVKPHMIDGNDPIADNTATIGNSTDH</sequence>
<organism evidence="1">
    <name type="scientific">Spongospora subterranea</name>
    <dbReference type="NCBI Taxonomy" id="70186"/>
    <lineage>
        <taxon>Eukaryota</taxon>
        <taxon>Sar</taxon>
        <taxon>Rhizaria</taxon>
        <taxon>Endomyxa</taxon>
        <taxon>Phytomyxea</taxon>
        <taxon>Plasmodiophorida</taxon>
        <taxon>Plasmodiophoridae</taxon>
        <taxon>Spongospora</taxon>
    </lineage>
</organism>
<dbReference type="EMBL" id="HACM01012350">
    <property type="protein sequence ID" value="CRZ12792.1"/>
    <property type="molecule type" value="Transcribed_RNA"/>
</dbReference>
<protein>
    <submittedName>
        <fullName evidence="1">Uncharacterized protein</fullName>
    </submittedName>
</protein>
<accession>A0A0H5RGY4</accession>
<reference evidence="1" key="1">
    <citation type="submission" date="2015-04" db="EMBL/GenBank/DDBJ databases">
        <title>The genome sequence of the plant pathogenic Rhizarian Plasmodiophora brassicae reveals insights in its biotrophic life cycle and the origin of chitin synthesis.</title>
        <authorList>
            <person name="Schwelm A."/>
            <person name="Fogelqvist J."/>
            <person name="Knaust A."/>
            <person name="Julke S."/>
            <person name="Lilja T."/>
            <person name="Dhandapani V."/>
            <person name="Bonilla-Rosso G."/>
            <person name="Karlsson M."/>
            <person name="Shevchenko A."/>
            <person name="Choi S.R."/>
            <person name="Kim H.G."/>
            <person name="Park J.Y."/>
            <person name="Lim Y.P."/>
            <person name="Ludwig-Muller J."/>
            <person name="Dixelius C."/>
        </authorList>
    </citation>
    <scope>NUCLEOTIDE SEQUENCE</scope>
    <source>
        <tissue evidence="1">Potato root galls</tissue>
    </source>
</reference>
<dbReference type="AlphaFoldDB" id="A0A0H5RGY4"/>
<feature type="non-terminal residue" evidence="1">
    <location>
        <position position="117"/>
    </location>
</feature>
<proteinExistence type="predicted"/>
<feature type="non-terminal residue" evidence="1">
    <location>
        <position position="1"/>
    </location>
</feature>
<name>A0A0H5RGY4_9EUKA</name>
<evidence type="ECO:0000313" key="1">
    <source>
        <dbReference type="EMBL" id="CRZ12792.1"/>
    </source>
</evidence>